<name>A0ACC0L6R6_RHOML</name>
<proteinExistence type="predicted"/>
<dbReference type="EMBL" id="CM046400">
    <property type="protein sequence ID" value="KAI8524411.1"/>
    <property type="molecule type" value="Genomic_DNA"/>
</dbReference>
<sequence length="282" mass="33250">MAIHQLNLAHENQLKALKLQGSKQKDQMANGISFWALLFSIFVFVSVFYIFNLSPSSLLNTTKFWFFISNTLILIIAVDFGASNKQAEIYKECMEESMGNIIRFPSFECRYPEKEIAETNNPPHPEKKIAKTNIPEQKEKNLQETQEEVKEVIVDVVRKRESRESKMQVVAKVDLKMCIEEPEGKMVEFHSKVDHEKVHEKEKERETSIGNERPNEKEEEGRQEEEGRREEEEEEEEEDDDEFSKMSNEELNKRIEEFIQRFNGQIRLQAAQNRIRQMQRCN</sequence>
<reference evidence="1" key="1">
    <citation type="submission" date="2022-02" db="EMBL/GenBank/DDBJ databases">
        <title>Plant Genome Project.</title>
        <authorList>
            <person name="Zhang R.-G."/>
        </authorList>
    </citation>
    <scope>NUCLEOTIDE SEQUENCE</scope>
    <source>
        <strain evidence="1">AT1</strain>
    </source>
</reference>
<accession>A0ACC0L6R6</accession>
<dbReference type="Proteomes" id="UP001062846">
    <property type="component" value="Chromosome 13"/>
</dbReference>
<organism evidence="1 2">
    <name type="scientific">Rhododendron molle</name>
    <name type="common">Chinese azalea</name>
    <name type="synonym">Azalea mollis</name>
    <dbReference type="NCBI Taxonomy" id="49168"/>
    <lineage>
        <taxon>Eukaryota</taxon>
        <taxon>Viridiplantae</taxon>
        <taxon>Streptophyta</taxon>
        <taxon>Embryophyta</taxon>
        <taxon>Tracheophyta</taxon>
        <taxon>Spermatophyta</taxon>
        <taxon>Magnoliopsida</taxon>
        <taxon>eudicotyledons</taxon>
        <taxon>Gunneridae</taxon>
        <taxon>Pentapetalae</taxon>
        <taxon>asterids</taxon>
        <taxon>Ericales</taxon>
        <taxon>Ericaceae</taxon>
        <taxon>Ericoideae</taxon>
        <taxon>Rhodoreae</taxon>
        <taxon>Rhododendron</taxon>
    </lineage>
</organism>
<comment type="caution">
    <text evidence="1">The sequence shown here is derived from an EMBL/GenBank/DDBJ whole genome shotgun (WGS) entry which is preliminary data.</text>
</comment>
<evidence type="ECO:0000313" key="2">
    <source>
        <dbReference type="Proteomes" id="UP001062846"/>
    </source>
</evidence>
<protein>
    <submittedName>
        <fullName evidence="1">Uncharacterized protein</fullName>
    </submittedName>
</protein>
<evidence type="ECO:0000313" key="1">
    <source>
        <dbReference type="EMBL" id="KAI8524411.1"/>
    </source>
</evidence>
<gene>
    <name evidence="1" type="ORF">RHMOL_Rhmol13G0148000</name>
</gene>
<keyword evidence="2" id="KW-1185">Reference proteome</keyword>